<dbReference type="SUPFAM" id="SSF53850">
    <property type="entry name" value="Periplasmic binding protein-like II"/>
    <property type="match status" value="1"/>
</dbReference>
<proteinExistence type="predicted"/>
<dbReference type="EMBL" id="JACEEZ010019445">
    <property type="protein sequence ID" value="KAG0715702.1"/>
    <property type="molecule type" value="Genomic_DNA"/>
</dbReference>
<dbReference type="Gene3D" id="3.40.190.10">
    <property type="entry name" value="Periplasmic binding protein-like II"/>
    <property type="match status" value="1"/>
</dbReference>
<keyword evidence="1" id="KW-0675">Receptor</keyword>
<evidence type="ECO:0000313" key="1">
    <source>
        <dbReference type="EMBL" id="KAG0715702.1"/>
    </source>
</evidence>
<keyword evidence="2" id="KW-1185">Reference proteome</keyword>
<gene>
    <name evidence="1" type="primary">grik2_1</name>
    <name evidence="1" type="ORF">GWK47_011341</name>
</gene>
<organism evidence="1 2">
    <name type="scientific">Chionoecetes opilio</name>
    <name type="common">Atlantic snow crab</name>
    <name type="synonym">Cancer opilio</name>
    <dbReference type="NCBI Taxonomy" id="41210"/>
    <lineage>
        <taxon>Eukaryota</taxon>
        <taxon>Metazoa</taxon>
        <taxon>Ecdysozoa</taxon>
        <taxon>Arthropoda</taxon>
        <taxon>Crustacea</taxon>
        <taxon>Multicrustacea</taxon>
        <taxon>Malacostraca</taxon>
        <taxon>Eumalacostraca</taxon>
        <taxon>Eucarida</taxon>
        <taxon>Decapoda</taxon>
        <taxon>Pleocyemata</taxon>
        <taxon>Brachyura</taxon>
        <taxon>Eubrachyura</taxon>
        <taxon>Majoidea</taxon>
        <taxon>Majidae</taxon>
        <taxon>Chionoecetes</taxon>
    </lineage>
</organism>
<protein>
    <submittedName>
        <fullName evidence="1">Glutamate receptor ionotropic, kainate 2</fullName>
    </submittedName>
</protein>
<evidence type="ECO:0000313" key="2">
    <source>
        <dbReference type="Proteomes" id="UP000770661"/>
    </source>
</evidence>
<sequence length="125" mass="14006">MGQIAREMYVSSTPSRCGAGGRKMMSSPWRDKISLAILELQEKGVIQMLYNRWWKNTGDTCNREDSNKESKASALGVDNIVSVGPALCSAVWYGCERRLCPETVCLVWLKPDEAAWLLLHPSPLF</sequence>
<name>A0A8J4XWQ4_CHIOP</name>
<dbReference type="OrthoDB" id="5984008at2759"/>
<dbReference type="Proteomes" id="UP000770661">
    <property type="component" value="Unassembled WGS sequence"/>
</dbReference>
<accession>A0A8J4XWQ4</accession>
<dbReference type="AlphaFoldDB" id="A0A8J4XWQ4"/>
<reference evidence="1" key="1">
    <citation type="submission" date="2020-07" db="EMBL/GenBank/DDBJ databases">
        <title>The High-quality genome of the commercially important snow crab, Chionoecetes opilio.</title>
        <authorList>
            <person name="Jeong J.-H."/>
            <person name="Ryu S."/>
        </authorList>
    </citation>
    <scope>NUCLEOTIDE SEQUENCE</scope>
    <source>
        <strain evidence="1">MADBK_172401_WGS</strain>
        <tissue evidence="1">Digestive gland</tissue>
    </source>
</reference>
<comment type="caution">
    <text evidence="1">The sequence shown here is derived from an EMBL/GenBank/DDBJ whole genome shotgun (WGS) entry which is preliminary data.</text>
</comment>